<dbReference type="KEGG" id="snk:CP967_01050"/>
<evidence type="ECO:0000313" key="2">
    <source>
        <dbReference type="Proteomes" id="UP000326178"/>
    </source>
</evidence>
<name>A0A5J6F3H1_9ACTN</name>
<dbReference type="OrthoDB" id="4234788at2"/>
<gene>
    <name evidence="1" type="ORF">CP967_01050</name>
</gene>
<dbReference type="AlphaFoldDB" id="A0A5J6F3H1"/>
<reference evidence="1 2" key="1">
    <citation type="submission" date="2017-09" db="EMBL/GenBank/DDBJ databases">
        <authorList>
            <person name="Lee N."/>
            <person name="Cho B.-K."/>
        </authorList>
    </citation>
    <scope>NUCLEOTIDE SEQUENCE [LARGE SCALE GENOMIC DNA]</scope>
    <source>
        <strain evidence="1 2">ATCC 12769</strain>
    </source>
</reference>
<keyword evidence="2" id="KW-1185">Reference proteome</keyword>
<dbReference type="RefSeq" id="WP_150486094.1">
    <property type="nucleotide sequence ID" value="NZ_BMUV01000011.1"/>
</dbReference>
<proteinExistence type="predicted"/>
<evidence type="ECO:0000313" key="1">
    <source>
        <dbReference type="EMBL" id="QEU70731.1"/>
    </source>
</evidence>
<accession>A0A5J6F3H1</accession>
<organism evidence="1 2">
    <name type="scientific">Streptomyces nitrosporeus</name>
    <dbReference type="NCBI Taxonomy" id="28894"/>
    <lineage>
        <taxon>Bacteria</taxon>
        <taxon>Bacillati</taxon>
        <taxon>Actinomycetota</taxon>
        <taxon>Actinomycetes</taxon>
        <taxon>Kitasatosporales</taxon>
        <taxon>Streptomycetaceae</taxon>
        <taxon>Streptomyces</taxon>
    </lineage>
</organism>
<sequence length="116" mass="12284">MSDTSNYYGDVVNVNDGEKVIGINHGSVVYNDGTAQDPELQAAVTDLTRLLNDLRPVLTPDQAQIVENALPALTPDRAALRERGMVLASISQIAATVGEVGRPVVEALGRLFALLG</sequence>
<protein>
    <submittedName>
        <fullName evidence="1">Uncharacterized protein</fullName>
    </submittedName>
</protein>
<dbReference type="EMBL" id="CP023702">
    <property type="protein sequence ID" value="QEU70731.1"/>
    <property type="molecule type" value="Genomic_DNA"/>
</dbReference>
<dbReference type="Proteomes" id="UP000326178">
    <property type="component" value="Chromosome"/>
</dbReference>